<evidence type="ECO:0000256" key="1">
    <source>
        <dbReference type="SAM" id="Coils"/>
    </source>
</evidence>
<organism evidence="2 3">
    <name type="scientific">Undibacter mobilis</name>
    <dbReference type="NCBI Taxonomy" id="2292256"/>
    <lineage>
        <taxon>Bacteria</taxon>
        <taxon>Pseudomonadati</taxon>
        <taxon>Pseudomonadota</taxon>
        <taxon>Alphaproteobacteria</taxon>
        <taxon>Hyphomicrobiales</taxon>
        <taxon>Nitrobacteraceae</taxon>
        <taxon>Undibacter</taxon>
    </lineage>
</organism>
<gene>
    <name evidence="2" type="ORF">DXH78_07950</name>
</gene>
<comment type="caution">
    <text evidence="2">The sequence shown here is derived from an EMBL/GenBank/DDBJ whole genome shotgun (WGS) entry which is preliminary data.</text>
</comment>
<name>A0A371BA97_9BRAD</name>
<proteinExistence type="predicted"/>
<dbReference type="EMBL" id="QRGO01000001">
    <property type="protein sequence ID" value="RDV04500.1"/>
    <property type="molecule type" value="Genomic_DNA"/>
</dbReference>
<evidence type="ECO:0000313" key="2">
    <source>
        <dbReference type="EMBL" id="RDV04500.1"/>
    </source>
</evidence>
<evidence type="ECO:0000313" key="3">
    <source>
        <dbReference type="Proteomes" id="UP000263993"/>
    </source>
</evidence>
<dbReference type="Proteomes" id="UP000263993">
    <property type="component" value="Unassembled WGS sequence"/>
</dbReference>
<sequence>MTEEPKPEEGSNFAVAMMAEGDDKKEKLKKAATELRQEMEASGAKIQELVLAQPPTELLGYLWSKIFLGFMKRARENGDDASLDSDLIQEFQFVLEYVHAVWSGHKGEFAKTKLDEAKVAELMETCGKLKTKSMFYAMASSQIGELDEFGDATPDVEFQAKSTWVLIRGHRYQVLEKEFFNFALAPHEEALKKAYDVGAAEIADGIQSVADSIRTGYTDAAMKLHGKFDECQKRAEAEGISIEEAAAKFKSEDADYTTAVGAAMKDMLFGDICNLSKHTKLPESVLEDMAFAPGTDETFFADGDYKGTPFRTLPARIKPLVKLEGGYYATDGQFVRDTAYRAIQRGLIARLPDYKEGWNKNQKAMTETAFTTILEKQLKGARVFEEVYFKDPSTGAWAETDLVGAIDDVLFVAEAKAGVMAMQSPATNFASHIRTIRELVLKAYRQCKRFLDYLAGGTDMPIYRLKDGNYDEVAKLNLRDFRLVLPLGLTVEAFTPFSSMCKEIPEIVPILGRHPFVSMSVDDLLVLNRFLPSAGSLFHYLEVRQAIAGIPQAMIFDELDHIGAYIVRNRFDQDIREQLKEADRVTWDSFSHVVDKHFQLVDWEAQPVPSQQLPGRIAAILEVLDTARPKGWLLIDSEIRNYSDEGRNDVNGFIDTLSKSLPEYPVRRMLIGNMHGIQIWLTTSIGEPSPDEMRYQAEVACLAFGKPSVITLRLQCSPEGKPLVPSTSKYAAPSILRQDYAQLKAEADRQMSRNKGKRKK</sequence>
<reference evidence="3" key="1">
    <citation type="submission" date="2018-08" db="EMBL/GenBank/DDBJ databases">
        <authorList>
            <person name="Kim S.-J."/>
            <person name="Jung G.-Y."/>
        </authorList>
    </citation>
    <scope>NUCLEOTIDE SEQUENCE [LARGE SCALE GENOMIC DNA]</scope>
    <source>
        <strain evidence="3">GY_H</strain>
    </source>
</reference>
<dbReference type="OrthoDB" id="1551443at2"/>
<keyword evidence="1" id="KW-0175">Coiled coil</keyword>
<keyword evidence="3" id="KW-1185">Reference proteome</keyword>
<dbReference type="AlphaFoldDB" id="A0A371BA97"/>
<dbReference type="RefSeq" id="WP_115516525.1">
    <property type="nucleotide sequence ID" value="NZ_QRGO01000001.1"/>
</dbReference>
<accession>A0A371BA97</accession>
<feature type="coiled-coil region" evidence="1">
    <location>
        <begin position="18"/>
        <end position="45"/>
    </location>
</feature>
<protein>
    <submittedName>
        <fullName evidence="2">Uncharacterized protein</fullName>
    </submittedName>
</protein>